<dbReference type="Proteomes" id="UP000267289">
    <property type="component" value="Unassembled WGS sequence"/>
</dbReference>
<protein>
    <submittedName>
        <fullName evidence="2">Uncharacterized protein</fullName>
    </submittedName>
</protein>
<name>A0A498QHZ2_9MYCO</name>
<keyword evidence="3" id="KW-1185">Reference proteome</keyword>
<dbReference type="AlphaFoldDB" id="A0A498QHZ2"/>
<evidence type="ECO:0000256" key="1">
    <source>
        <dbReference type="SAM" id="MobiDB-lite"/>
    </source>
</evidence>
<proteinExistence type="predicted"/>
<evidence type="ECO:0000313" key="3">
    <source>
        <dbReference type="Proteomes" id="UP000267289"/>
    </source>
</evidence>
<evidence type="ECO:0000313" key="2">
    <source>
        <dbReference type="EMBL" id="VBA44115.1"/>
    </source>
</evidence>
<feature type="region of interest" description="Disordered" evidence="1">
    <location>
        <begin position="144"/>
        <end position="197"/>
    </location>
</feature>
<feature type="compositionally biased region" description="Pro residues" evidence="1">
    <location>
        <begin position="144"/>
        <end position="168"/>
    </location>
</feature>
<accession>A0A498QHZ2</accession>
<gene>
    <name evidence="2" type="ORF">LAUMK13_04863</name>
</gene>
<dbReference type="EMBL" id="UPHQ01000256">
    <property type="protein sequence ID" value="VBA44115.1"/>
    <property type="molecule type" value="Genomic_DNA"/>
</dbReference>
<organism evidence="2 3">
    <name type="scientific">Mycobacterium innocens</name>
    <dbReference type="NCBI Taxonomy" id="2341083"/>
    <lineage>
        <taxon>Bacteria</taxon>
        <taxon>Bacillati</taxon>
        <taxon>Actinomycetota</taxon>
        <taxon>Actinomycetes</taxon>
        <taxon>Mycobacteriales</taxon>
        <taxon>Mycobacteriaceae</taxon>
        <taxon>Mycobacterium</taxon>
    </lineage>
</organism>
<sequence length="197" mass="21370">MQDVHPRSVMRYPMAHPLAAPPAPAGWDGPRWPTRRSMVSRCRKVGRRCQQMVQTPPVPVNWRHPPDRLRPGLRWHRTGRQLRQHQVALTHPGSPPAVGTGPAVSSVGTLAEHRIDIFPTVAAGAAAAATAGAAVAAPASWPPWPPAAPTPPDPPAPAAPRPPLPHNYPHPRRPAPARSRRRHYRSTNAQRAIASAH</sequence>
<feature type="compositionally biased region" description="Basic residues" evidence="1">
    <location>
        <begin position="169"/>
        <end position="185"/>
    </location>
</feature>
<reference evidence="2 3" key="1">
    <citation type="submission" date="2018-09" db="EMBL/GenBank/DDBJ databases">
        <authorList>
            <person name="Tagini F."/>
        </authorList>
    </citation>
    <scope>NUCLEOTIDE SEQUENCE [LARGE SCALE GENOMIC DNA]</scope>
    <source>
        <strain evidence="2 3">MK13</strain>
    </source>
</reference>